<proteinExistence type="predicted"/>
<comment type="caution">
    <text evidence="2">The sequence shown here is derived from an EMBL/GenBank/DDBJ whole genome shotgun (WGS) entry which is preliminary data.</text>
</comment>
<sequence length="79" mass="8611">MSSDRIDDDTFPDGVSDGAGSPSHVPNPAKLASSCAALSIEDMLRQVPEGETRLFERRSAEDGEERFYAVWQTIIIPDG</sequence>
<gene>
    <name evidence="2" type="ORF">JAO74_18280</name>
</gene>
<dbReference type="EMBL" id="JAELXS010000021">
    <property type="protein sequence ID" value="MBJ6123724.1"/>
    <property type="molecule type" value="Genomic_DNA"/>
</dbReference>
<feature type="compositionally biased region" description="Acidic residues" evidence="1">
    <location>
        <begin position="1"/>
        <end position="11"/>
    </location>
</feature>
<dbReference type="Proteomes" id="UP000640426">
    <property type="component" value="Unassembled WGS sequence"/>
</dbReference>
<reference evidence="3" key="1">
    <citation type="submission" date="2020-12" db="EMBL/GenBank/DDBJ databases">
        <title>Hymenobacter sp.</title>
        <authorList>
            <person name="Kim M.K."/>
        </authorList>
    </citation>
    <scope>NUCLEOTIDE SEQUENCE [LARGE SCALE GENOMIC DNA]</scope>
    <source>
        <strain evidence="3">BT553</strain>
    </source>
</reference>
<feature type="region of interest" description="Disordered" evidence="1">
    <location>
        <begin position="1"/>
        <end position="28"/>
    </location>
</feature>
<name>A0ABS0XUL2_9SPHN</name>
<protein>
    <submittedName>
        <fullName evidence="2">Uncharacterized protein</fullName>
    </submittedName>
</protein>
<organism evidence="2 3">
    <name type="scientific">Sphingomonas mollis</name>
    <dbReference type="NCBI Taxonomy" id="2795726"/>
    <lineage>
        <taxon>Bacteria</taxon>
        <taxon>Pseudomonadati</taxon>
        <taxon>Pseudomonadota</taxon>
        <taxon>Alphaproteobacteria</taxon>
        <taxon>Sphingomonadales</taxon>
        <taxon>Sphingomonadaceae</taxon>
        <taxon>Sphingomonas</taxon>
    </lineage>
</organism>
<evidence type="ECO:0000313" key="2">
    <source>
        <dbReference type="EMBL" id="MBJ6123724.1"/>
    </source>
</evidence>
<accession>A0ABS0XUL2</accession>
<evidence type="ECO:0000256" key="1">
    <source>
        <dbReference type="SAM" id="MobiDB-lite"/>
    </source>
</evidence>
<dbReference type="RefSeq" id="WP_199041735.1">
    <property type="nucleotide sequence ID" value="NZ_JAELXS010000021.1"/>
</dbReference>
<keyword evidence="3" id="KW-1185">Reference proteome</keyword>
<evidence type="ECO:0000313" key="3">
    <source>
        <dbReference type="Proteomes" id="UP000640426"/>
    </source>
</evidence>